<dbReference type="AlphaFoldDB" id="A0A9W4SY23"/>
<dbReference type="EMBL" id="CAMKVN010003472">
    <property type="protein sequence ID" value="CAI2184810.1"/>
    <property type="molecule type" value="Genomic_DNA"/>
</dbReference>
<protein>
    <submittedName>
        <fullName evidence="1">20011_t:CDS:1</fullName>
    </submittedName>
</protein>
<sequence length="61" mass="6327">MCSQEFYNELVSCGNACNIPVDEPVKYESDCEIGNHPINLGGGGTIGGISLGSLITLVLLA</sequence>
<accession>A0A9W4SY23</accession>
<evidence type="ECO:0000313" key="1">
    <source>
        <dbReference type="EMBL" id="CAI2184810.1"/>
    </source>
</evidence>
<organism evidence="1 2">
    <name type="scientific">Funneliformis geosporum</name>
    <dbReference type="NCBI Taxonomy" id="1117311"/>
    <lineage>
        <taxon>Eukaryota</taxon>
        <taxon>Fungi</taxon>
        <taxon>Fungi incertae sedis</taxon>
        <taxon>Mucoromycota</taxon>
        <taxon>Glomeromycotina</taxon>
        <taxon>Glomeromycetes</taxon>
        <taxon>Glomerales</taxon>
        <taxon>Glomeraceae</taxon>
        <taxon>Funneliformis</taxon>
    </lineage>
</organism>
<evidence type="ECO:0000313" key="2">
    <source>
        <dbReference type="Proteomes" id="UP001153678"/>
    </source>
</evidence>
<proteinExistence type="predicted"/>
<dbReference type="Proteomes" id="UP001153678">
    <property type="component" value="Unassembled WGS sequence"/>
</dbReference>
<reference evidence="1" key="1">
    <citation type="submission" date="2022-08" db="EMBL/GenBank/DDBJ databases">
        <authorList>
            <person name="Kallberg Y."/>
            <person name="Tangrot J."/>
            <person name="Rosling A."/>
        </authorList>
    </citation>
    <scope>NUCLEOTIDE SEQUENCE</scope>
    <source>
        <strain evidence="1">Wild A</strain>
    </source>
</reference>
<comment type="caution">
    <text evidence="1">The sequence shown here is derived from an EMBL/GenBank/DDBJ whole genome shotgun (WGS) entry which is preliminary data.</text>
</comment>
<name>A0A9W4SY23_9GLOM</name>
<gene>
    <name evidence="1" type="ORF">FWILDA_LOCUS11762</name>
</gene>
<keyword evidence="2" id="KW-1185">Reference proteome</keyword>
<dbReference type="OrthoDB" id="2319844at2759"/>